<protein>
    <recommendedName>
        <fullName evidence="2">Structural maintenance of chromosomes protein 5</fullName>
    </recommendedName>
</protein>
<feature type="compositionally biased region" description="Low complexity" evidence="5">
    <location>
        <begin position="752"/>
        <end position="768"/>
    </location>
</feature>
<dbReference type="OrthoDB" id="10254973at2759"/>
<feature type="region of interest" description="Disordered" evidence="5">
    <location>
        <begin position="680"/>
        <end position="738"/>
    </location>
</feature>
<feature type="region of interest" description="Disordered" evidence="5">
    <location>
        <begin position="752"/>
        <end position="771"/>
    </location>
</feature>
<feature type="compositionally biased region" description="Basic and acidic residues" evidence="5">
    <location>
        <begin position="696"/>
        <end position="738"/>
    </location>
</feature>
<dbReference type="GO" id="GO:0030915">
    <property type="term" value="C:Smc5-Smc6 complex"/>
    <property type="evidence" value="ECO:0007669"/>
    <property type="project" value="TreeGrafter"/>
</dbReference>
<dbReference type="SUPFAM" id="SSF52540">
    <property type="entry name" value="P-loop containing nucleoside triphosphate hydrolases"/>
    <property type="match status" value="1"/>
</dbReference>
<accession>A0A9W8BB40</accession>
<dbReference type="Pfam" id="PF02463">
    <property type="entry name" value="SMC_N"/>
    <property type="match status" value="1"/>
</dbReference>
<dbReference type="GO" id="GO:0000724">
    <property type="term" value="P:double-strand break repair via homologous recombination"/>
    <property type="evidence" value="ECO:0007669"/>
    <property type="project" value="TreeGrafter"/>
</dbReference>
<feature type="region of interest" description="Disordered" evidence="5">
    <location>
        <begin position="1"/>
        <end position="55"/>
    </location>
</feature>
<proteinExistence type="inferred from homology"/>
<feature type="compositionally biased region" description="Basic and acidic residues" evidence="5">
    <location>
        <begin position="13"/>
        <end position="32"/>
    </location>
</feature>
<dbReference type="PANTHER" id="PTHR45916">
    <property type="entry name" value="STRUCTURAL MAINTENANCE OF CHROMOSOMES PROTEIN 5"/>
    <property type="match status" value="1"/>
</dbReference>
<keyword evidence="8" id="KW-1185">Reference proteome</keyword>
<comment type="caution">
    <text evidence="7">The sequence shown here is derived from an EMBL/GenBank/DDBJ whole genome shotgun (WGS) entry which is preliminary data.</text>
</comment>
<evidence type="ECO:0000256" key="2">
    <source>
        <dbReference type="ARBA" id="ARBA00018687"/>
    </source>
</evidence>
<comment type="similarity">
    <text evidence="1">Belongs to the SMC family. SMC5 subfamily.</text>
</comment>
<evidence type="ECO:0000256" key="1">
    <source>
        <dbReference type="ARBA" id="ARBA00010171"/>
    </source>
</evidence>
<dbReference type="Gene3D" id="3.40.50.300">
    <property type="entry name" value="P-loop containing nucleotide triphosphate hydrolases"/>
    <property type="match status" value="2"/>
</dbReference>
<dbReference type="InterPro" id="IPR027417">
    <property type="entry name" value="P-loop_NTPase"/>
</dbReference>
<dbReference type="AlphaFoldDB" id="A0A9W8BB40"/>
<dbReference type="GO" id="GO:0005634">
    <property type="term" value="C:nucleus"/>
    <property type="evidence" value="ECO:0007669"/>
    <property type="project" value="TreeGrafter"/>
</dbReference>
<organism evidence="7 8">
    <name type="scientific">Coemansia thaxteri</name>
    <dbReference type="NCBI Taxonomy" id="2663907"/>
    <lineage>
        <taxon>Eukaryota</taxon>
        <taxon>Fungi</taxon>
        <taxon>Fungi incertae sedis</taxon>
        <taxon>Zoopagomycota</taxon>
        <taxon>Kickxellomycotina</taxon>
        <taxon>Kickxellomycetes</taxon>
        <taxon>Kickxellales</taxon>
        <taxon>Kickxellaceae</taxon>
        <taxon>Coemansia</taxon>
    </lineage>
</organism>
<dbReference type="InterPro" id="IPR003395">
    <property type="entry name" value="RecF/RecN/SMC_N"/>
</dbReference>
<evidence type="ECO:0000259" key="6">
    <source>
        <dbReference type="Pfam" id="PF02463"/>
    </source>
</evidence>
<keyword evidence="3 4" id="KW-0175">Coiled coil</keyword>
<evidence type="ECO:0000256" key="3">
    <source>
        <dbReference type="ARBA" id="ARBA00023054"/>
    </source>
</evidence>
<evidence type="ECO:0000256" key="5">
    <source>
        <dbReference type="SAM" id="MobiDB-lite"/>
    </source>
</evidence>
<dbReference type="Proteomes" id="UP001150907">
    <property type="component" value="Unassembled WGS sequence"/>
</dbReference>
<dbReference type="PANTHER" id="PTHR45916:SF1">
    <property type="entry name" value="STRUCTURAL MAINTENANCE OF CHROMOSOMES PROTEIN 5"/>
    <property type="match status" value="1"/>
</dbReference>
<evidence type="ECO:0000256" key="4">
    <source>
        <dbReference type="SAM" id="Coils"/>
    </source>
</evidence>
<feature type="compositionally biased region" description="Basic residues" evidence="5">
    <location>
        <begin position="1"/>
        <end position="10"/>
    </location>
</feature>
<feature type="region of interest" description="Disordered" evidence="5">
    <location>
        <begin position="332"/>
        <end position="355"/>
    </location>
</feature>
<feature type="coiled-coil region" evidence="4">
    <location>
        <begin position="915"/>
        <end position="952"/>
    </location>
</feature>
<reference evidence="7" key="1">
    <citation type="submission" date="2022-07" db="EMBL/GenBank/DDBJ databases">
        <title>Phylogenomic reconstructions and comparative analyses of Kickxellomycotina fungi.</title>
        <authorList>
            <person name="Reynolds N.K."/>
            <person name="Stajich J.E."/>
            <person name="Barry K."/>
            <person name="Grigoriev I.V."/>
            <person name="Crous P."/>
            <person name="Smith M.E."/>
        </authorList>
    </citation>
    <scope>NUCLEOTIDE SEQUENCE</scope>
    <source>
        <strain evidence="7">IMI 214461</strain>
    </source>
</reference>
<feature type="compositionally biased region" description="Basic and acidic residues" evidence="5">
    <location>
        <begin position="680"/>
        <end position="689"/>
    </location>
</feature>
<sequence>MSTRAKRTPKSRSAAEVKSEEPAERIDDKIGIDDEEDNVGPRVPRHSLLQPSNGTSPHVYRAGAIMHMSLRNFITYDRIDVAPGPHMNMIIGPNGTGKSSIVCAIALGLGENTSVMKRAKDISEFVKHGHAHGSIEITLATGEAGGGGAVRIRREIHREGNRSAWRIDGRAATFGEVQRRTRELRIQVNNLCQFLPQDRVVEFSKMTPPQLLKQTQAAVGRDDLAALQAELVKQRAEERRALGEAQRLRSDADALRQQNAVLERDVQRWQERQAAESQLRVLEALVPLARYHDAKDAYDAAKQTRAAAHAHYQHARTAAGPAQEEIDALEAAAAAREQARRRAGEARAGSERGARQQLARLERLEAAQAELRTELAEVKTRAQRRRAQADALRAEVAALEAEAARLEQAEPAARSDDVISAEARSTRERKLELSNELVRVQDEKRALLSSGRQAGSELERVAARLRSLDDVAARRREALRRVSEDTVRALEWLEANRGLFAQHVFAPVCLEATVRDARFASLIESVVSAGSLRTFVAQSAADYHTFTREVNDRQRLRVDVVGPARDLDAFRAPQPHDALRELGFDGYALDFIDAPRPVLAALCARDSVHEVPLALGAVDHAAAEARMLFREYVSDSTRYTVARGRYGSRAASVTTSRTRASARLLGAGDSDDVRAQRERLGADASRLRDQQSANEARMKRLTHDERVLRDEHRAADAREQELRDASRRAADAAARRERHAIHIESKRAQLASLAGADASASQRQQQQADTRRIDDALRANARDRAAALAACAESAAAACGAIRGLAAAGLAAHGDARALGELRAAAARHRDAIDDAAQAFERADAAWSGAKAHVKACLAESQAAARAMSDAEKQATRDALEQRRDASCADVEAELATCRQRIRLAAASGLSAGVVAQHAERMQRLAALVAAAQDEELALQRIRRHKKALRERWEQPLADAVARINTHFRAMFDRIACLGEVALARAGDGAGAGDGDGADAGADDEDYDAWGIDIRVAFRAAEALQPLDSHRQSGGERAVATILYLQALQALVAAPFRVVDEINQGMDERNERLVHSLIVDSACQHGSSQYFLITPKLLPDLDYHPLMRVLCIFNGEWQPEAFNFGKYITNARRQPV</sequence>
<feature type="compositionally biased region" description="Basic and acidic residues" evidence="5">
    <location>
        <begin position="337"/>
        <end position="355"/>
    </location>
</feature>
<feature type="domain" description="RecF/RecN/SMC N-terminal" evidence="6">
    <location>
        <begin position="65"/>
        <end position="1094"/>
    </location>
</feature>
<evidence type="ECO:0000313" key="8">
    <source>
        <dbReference type="Proteomes" id="UP001150907"/>
    </source>
</evidence>
<name>A0A9W8BB40_9FUNG</name>
<evidence type="ECO:0000313" key="7">
    <source>
        <dbReference type="EMBL" id="KAJ2001273.1"/>
    </source>
</evidence>
<dbReference type="GO" id="GO:0003697">
    <property type="term" value="F:single-stranded DNA binding"/>
    <property type="evidence" value="ECO:0007669"/>
    <property type="project" value="TreeGrafter"/>
</dbReference>
<gene>
    <name evidence="7" type="primary">SMC5</name>
    <name evidence="7" type="ORF">H4R26_004216</name>
</gene>
<feature type="coiled-coil region" evidence="4">
    <location>
        <begin position="224"/>
        <end position="272"/>
    </location>
</feature>
<dbReference type="EMBL" id="JANBQF010000426">
    <property type="protein sequence ID" value="KAJ2001273.1"/>
    <property type="molecule type" value="Genomic_DNA"/>
</dbReference>